<keyword evidence="6" id="KW-1185">Reference proteome</keyword>
<organism evidence="5 6">
    <name type="scientific">Sulfitobacter alexandrii</name>
    <dbReference type="NCBI Taxonomy" id="1917485"/>
    <lineage>
        <taxon>Bacteria</taxon>
        <taxon>Pseudomonadati</taxon>
        <taxon>Pseudomonadota</taxon>
        <taxon>Alphaproteobacteria</taxon>
        <taxon>Rhodobacterales</taxon>
        <taxon>Roseobacteraceae</taxon>
        <taxon>Sulfitobacter</taxon>
    </lineage>
</organism>
<dbReference type="STRING" id="1917485.BOO69_00300"/>
<dbReference type="PRINTS" id="PR00038">
    <property type="entry name" value="HTHLUXR"/>
</dbReference>
<keyword evidence="2" id="KW-0238">DNA-binding</keyword>
<dbReference type="Proteomes" id="UP000181897">
    <property type="component" value="Chromosome"/>
</dbReference>
<dbReference type="KEGG" id="suam:BOO69_00300"/>
<evidence type="ECO:0000313" key="5">
    <source>
        <dbReference type="EMBL" id="APE42021.1"/>
    </source>
</evidence>
<dbReference type="PROSITE" id="PS00622">
    <property type="entry name" value="HTH_LUXR_1"/>
    <property type="match status" value="1"/>
</dbReference>
<dbReference type="SUPFAM" id="SSF46894">
    <property type="entry name" value="C-terminal effector domain of the bipartite response regulators"/>
    <property type="match status" value="1"/>
</dbReference>
<evidence type="ECO:0000259" key="4">
    <source>
        <dbReference type="PROSITE" id="PS50043"/>
    </source>
</evidence>
<dbReference type="Pfam" id="PF00196">
    <property type="entry name" value="GerE"/>
    <property type="match status" value="1"/>
</dbReference>
<dbReference type="EMBL" id="CP018076">
    <property type="protein sequence ID" value="APE42021.1"/>
    <property type="molecule type" value="Genomic_DNA"/>
</dbReference>
<dbReference type="PANTHER" id="PTHR44688">
    <property type="entry name" value="DNA-BINDING TRANSCRIPTIONAL ACTIVATOR DEVR_DOSR"/>
    <property type="match status" value="1"/>
</dbReference>
<dbReference type="OrthoDB" id="5497412at2"/>
<keyword evidence="3" id="KW-0804">Transcription</keyword>
<dbReference type="InterPro" id="IPR036388">
    <property type="entry name" value="WH-like_DNA-bd_sf"/>
</dbReference>
<dbReference type="RefSeq" id="WP_071969252.1">
    <property type="nucleotide sequence ID" value="NZ_CP018076.1"/>
</dbReference>
<dbReference type="InterPro" id="IPR016032">
    <property type="entry name" value="Sig_transdc_resp-reg_C-effctor"/>
</dbReference>
<keyword evidence="1" id="KW-0805">Transcription regulation</keyword>
<dbReference type="PANTHER" id="PTHR44688:SF16">
    <property type="entry name" value="DNA-BINDING TRANSCRIPTIONAL ACTIVATOR DEVR_DOSR"/>
    <property type="match status" value="1"/>
</dbReference>
<evidence type="ECO:0000256" key="3">
    <source>
        <dbReference type="ARBA" id="ARBA00023163"/>
    </source>
</evidence>
<protein>
    <recommendedName>
        <fullName evidence="4">HTH luxR-type domain-containing protein</fullName>
    </recommendedName>
</protein>
<dbReference type="AlphaFoldDB" id="A0A1J0WCJ2"/>
<evidence type="ECO:0000256" key="2">
    <source>
        <dbReference type="ARBA" id="ARBA00023125"/>
    </source>
</evidence>
<evidence type="ECO:0000256" key="1">
    <source>
        <dbReference type="ARBA" id="ARBA00023015"/>
    </source>
</evidence>
<gene>
    <name evidence="5" type="ORF">BOO69_00300</name>
</gene>
<sequence>MPFPNATDTHSRIARCFALLNDWHAAIAGHAPLTDVIAVLTRQTSARNISFYRFREDRSVPIAAARRQDDTAAAENSKGTLARYLRATRDAEIPPGTMLSLSDLRAEAEFPGSAAAAEWDPREDIINVVLIVLADRPGQLDVIEMIFDSIPSLNPDIPPVLVSAALAEAWKMRAPGLITRITLSNIRSRSQSVQVPSSGILSGNNPCGLSRAEQRVCHMLVAGQKAKTIAEELDLSVATVRTHLRNIYSKTQTAGQVELIALVNDPDGVVS</sequence>
<dbReference type="InterPro" id="IPR000792">
    <property type="entry name" value="Tscrpt_reg_LuxR_C"/>
</dbReference>
<reference evidence="5 6" key="1">
    <citation type="submission" date="2016-11" db="EMBL/GenBank/DDBJ databases">
        <title>Complete genome sequence of Sulfitobacter sp. AM1-D1, a toxic bacteria associated with marine dinoflagellate Alexandrium minutum in East China Sea.</title>
        <authorList>
            <person name="Yang Q."/>
            <person name="Zhang X."/>
            <person name="Tian X."/>
        </authorList>
    </citation>
    <scope>NUCLEOTIDE SEQUENCE [LARGE SCALE GENOMIC DNA]</scope>
    <source>
        <strain evidence="5 6">AM1-D1</strain>
    </source>
</reference>
<accession>A0A1J0WCJ2</accession>
<dbReference type="PROSITE" id="PS50043">
    <property type="entry name" value="HTH_LUXR_2"/>
    <property type="match status" value="1"/>
</dbReference>
<proteinExistence type="predicted"/>
<dbReference type="GO" id="GO:0003677">
    <property type="term" value="F:DNA binding"/>
    <property type="evidence" value="ECO:0007669"/>
    <property type="project" value="UniProtKB-KW"/>
</dbReference>
<evidence type="ECO:0000313" key="6">
    <source>
        <dbReference type="Proteomes" id="UP000181897"/>
    </source>
</evidence>
<dbReference type="SMART" id="SM00421">
    <property type="entry name" value="HTH_LUXR"/>
    <property type="match status" value="1"/>
</dbReference>
<dbReference type="Gene3D" id="1.10.10.10">
    <property type="entry name" value="Winged helix-like DNA-binding domain superfamily/Winged helix DNA-binding domain"/>
    <property type="match status" value="1"/>
</dbReference>
<feature type="domain" description="HTH luxR-type" evidence="4">
    <location>
        <begin position="202"/>
        <end position="267"/>
    </location>
</feature>
<dbReference type="GO" id="GO:0006355">
    <property type="term" value="P:regulation of DNA-templated transcription"/>
    <property type="evidence" value="ECO:0007669"/>
    <property type="project" value="InterPro"/>
</dbReference>
<dbReference type="CDD" id="cd06170">
    <property type="entry name" value="LuxR_C_like"/>
    <property type="match status" value="1"/>
</dbReference>
<name>A0A1J0WCJ2_9RHOB</name>